<gene>
    <name evidence="2" type="ORF">QBC40DRAFT_105641</name>
</gene>
<evidence type="ECO:0000313" key="2">
    <source>
        <dbReference type="EMBL" id="KAK4204351.1"/>
    </source>
</evidence>
<organism evidence="2 3">
    <name type="scientific">Triangularia verruculosa</name>
    <dbReference type="NCBI Taxonomy" id="2587418"/>
    <lineage>
        <taxon>Eukaryota</taxon>
        <taxon>Fungi</taxon>
        <taxon>Dikarya</taxon>
        <taxon>Ascomycota</taxon>
        <taxon>Pezizomycotina</taxon>
        <taxon>Sordariomycetes</taxon>
        <taxon>Sordariomycetidae</taxon>
        <taxon>Sordariales</taxon>
        <taxon>Podosporaceae</taxon>
        <taxon>Triangularia</taxon>
    </lineage>
</organism>
<accession>A0AAN7AWW8</accession>
<sequence length="88" mass="9985">MRYLLSPVLFSMWFLSLPPALCCPRRIVKDSSLPPTIREQTSSAYRTWPLSGQDRNNNRLIVLGRRLSTCRAPDLLTFPGAPHKITST</sequence>
<dbReference type="EMBL" id="MU863883">
    <property type="protein sequence ID" value="KAK4204351.1"/>
    <property type="molecule type" value="Genomic_DNA"/>
</dbReference>
<comment type="caution">
    <text evidence="2">The sequence shown here is derived from an EMBL/GenBank/DDBJ whole genome shotgun (WGS) entry which is preliminary data.</text>
</comment>
<dbReference type="Proteomes" id="UP001303160">
    <property type="component" value="Unassembled WGS sequence"/>
</dbReference>
<evidence type="ECO:0000256" key="1">
    <source>
        <dbReference type="SAM" id="SignalP"/>
    </source>
</evidence>
<protein>
    <recommendedName>
        <fullName evidence="4">Secreted protein</fullName>
    </recommendedName>
</protein>
<proteinExistence type="predicted"/>
<name>A0AAN7AWW8_9PEZI</name>
<feature type="signal peptide" evidence="1">
    <location>
        <begin position="1"/>
        <end position="22"/>
    </location>
</feature>
<keyword evidence="1" id="KW-0732">Signal</keyword>
<reference evidence="2" key="2">
    <citation type="submission" date="2023-05" db="EMBL/GenBank/DDBJ databases">
        <authorList>
            <consortium name="Lawrence Berkeley National Laboratory"/>
            <person name="Steindorff A."/>
            <person name="Hensen N."/>
            <person name="Bonometti L."/>
            <person name="Westerberg I."/>
            <person name="Brannstrom I.O."/>
            <person name="Guillou S."/>
            <person name="Cros-Aarteil S."/>
            <person name="Calhoun S."/>
            <person name="Haridas S."/>
            <person name="Kuo A."/>
            <person name="Mondo S."/>
            <person name="Pangilinan J."/>
            <person name="Riley R."/>
            <person name="Labutti K."/>
            <person name="Andreopoulos B."/>
            <person name="Lipzen A."/>
            <person name="Chen C."/>
            <person name="Yanf M."/>
            <person name="Daum C."/>
            <person name="Ng V."/>
            <person name="Clum A."/>
            <person name="Ohm R."/>
            <person name="Martin F."/>
            <person name="Silar P."/>
            <person name="Natvig D."/>
            <person name="Lalanne C."/>
            <person name="Gautier V."/>
            <person name="Ament-Velasquez S.L."/>
            <person name="Kruys A."/>
            <person name="Hutchinson M.I."/>
            <person name="Powell A.J."/>
            <person name="Barry K."/>
            <person name="Miller A.N."/>
            <person name="Grigoriev I.V."/>
            <person name="Debuchy R."/>
            <person name="Gladieux P."/>
            <person name="Thoren M.H."/>
            <person name="Johannesson H."/>
        </authorList>
    </citation>
    <scope>NUCLEOTIDE SEQUENCE</scope>
    <source>
        <strain evidence="2">CBS 315.58</strain>
    </source>
</reference>
<evidence type="ECO:0000313" key="3">
    <source>
        <dbReference type="Proteomes" id="UP001303160"/>
    </source>
</evidence>
<reference evidence="2" key="1">
    <citation type="journal article" date="2023" name="Mol. Phylogenet. Evol.">
        <title>Genome-scale phylogeny and comparative genomics of the fungal order Sordariales.</title>
        <authorList>
            <person name="Hensen N."/>
            <person name="Bonometti L."/>
            <person name="Westerberg I."/>
            <person name="Brannstrom I.O."/>
            <person name="Guillou S."/>
            <person name="Cros-Aarteil S."/>
            <person name="Calhoun S."/>
            <person name="Haridas S."/>
            <person name="Kuo A."/>
            <person name="Mondo S."/>
            <person name="Pangilinan J."/>
            <person name="Riley R."/>
            <person name="LaButti K."/>
            <person name="Andreopoulos B."/>
            <person name="Lipzen A."/>
            <person name="Chen C."/>
            <person name="Yan M."/>
            <person name="Daum C."/>
            <person name="Ng V."/>
            <person name="Clum A."/>
            <person name="Steindorff A."/>
            <person name="Ohm R.A."/>
            <person name="Martin F."/>
            <person name="Silar P."/>
            <person name="Natvig D.O."/>
            <person name="Lalanne C."/>
            <person name="Gautier V."/>
            <person name="Ament-Velasquez S.L."/>
            <person name="Kruys A."/>
            <person name="Hutchinson M.I."/>
            <person name="Powell A.J."/>
            <person name="Barry K."/>
            <person name="Miller A.N."/>
            <person name="Grigoriev I.V."/>
            <person name="Debuchy R."/>
            <person name="Gladieux P."/>
            <person name="Hiltunen Thoren M."/>
            <person name="Johannesson H."/>
        </authorList>
    </citation>
    <scope>NUCLEOTIDE SEQUENCE</scope>
    <source>
        <strain evidence="2">CBS 315.58</strain>
    </source>
</reference>
<feature type="chain" id="PRO_5042855757" description="Secreted protein" evidence="1">
    <location>
        <begin position="23"/>
        <end position="88"/>
    </location>
</feature>
<dbReference type="AlphaFoldDB" id="A0AAN7AWW8"/>
<keyword evidence="3" id="KW-1185">Reference proteome</keyword>
<evidence type="ECO:0008006" key="4">
    <source>
        <dbReference type="Google" id="ProtNLM"/>
    </source>
</evidence>